<evidence type="ECO:0000256" key="1">
    <source>
        <dbReference type="SAM" id="Phobius"/>
    </source>
</evidence>
<evidence type="ECO:0000313" key="3">
    <source>
        <dbReference type="Proteomes" id="UP000002774"/>
    </source>
</evidence>
<dbReference type="EMBL" id="CM001403">
    <property type="protein sequence ID" value="EHQ24914.1"/>
    <property type="molecule type" value="Genomic_DNA"/>
</dbReference>
<proteinExistence type="predicted"/>
<evidence type="ECO:0000313" key="2">
    <source>
        <dbReference type="EMBL" id="EHQ24914.1"/>
    </source>
</evidence>
<keyword evidence="1" id="KW-0812">Transmembrane</keyword>
<dbReference type="HOGENOM" id="CLU_2862937_0_0_10"/>
<reference evidence="2" key="1">
    <citation type="submission" date="2011-09" db="EMBL/GenBank/DDBJ databases">
        <title>The permanent draft genome of Mucilaginibacter paludis DSM 18603.</title>
        <authorList>
            <consortium name="US DOE Joint Genome Institute (JGI-PGF)"/>
            <person name="Lucas S."/>
            <person name="Han J."/>
            <person name="Lapidus A."/>
            <person name="Bruce D."/>
            <person name="Goodwin L."/>
            <person name="Pitluck S."/>
            <person name="Peters L."/>
            <person name="Kyrpides N."/>
            <person name="Mavromatis K."/>
            <person name="Ivanova N."/>
            <person name="Mikhailova N."/>
            <person name="Held B."/>
            <person name="Detter J.C."/>
            <person name="Tapia R."/>
            <person name="Han C."/>
            <person name="Land M."/>
            <person name="Hauser L."/>
            <person name="Markowitz V."/>
            <person name="Cheng J.-F."/>
            <person name="Hugenholtz P."/>
            <person name="Woyke T."/>
            <person name="Wu D."/>
            <person name="Tindall B."/>
            <person name="Brambilla E."/>
            <person name="Klenk H.-P."/>
            <person name="Eisen J.A."/>
        </authorList>
    </citation>
    <scope>NUCLEOTIDE SEQUENCE [LARGE SCALE GENOMIC DNA]</scope>
    <source>
        <strain evidence="2">DSM 18603</strain>
    </source>
</reference>
<organism evidence="2 3">
    <name type="scientific">Mucilaginibacter paludis DSM 18603</name>
    <dbReference type="NCBI Taxonomy" id="714943"/>
    <lineage>
        <taxon>Bacteria</taxon>
        <taxon>Pseudomonadati</taxon>
        <taxon>Bacteroidota</taxon>
        <taxon>Sphingobacteriia</taxon>
        <taxon>Sphingobacteriales</taxon>
        <taxon>Sphingobacteriaceae</taxon>
        <taxon>Mucilaginibacter</taxon>
    </lineage>
</organism>
<accession>H1Y895</accession>
<dbReference type="Proteomes" id="UP000002774">
    <property type="component" value="Chromosome"/>
</dbReference>
<feature type="transmembrane region" description="Helical" evidence="1">
    <location>
        <begin position="6"/>
        <end position="23"/>
    </location>
</feature>
<dbReference type="eggNOG" id="ENOG503123J">
    <property type="taxonomic scope" value="Bacteria"/>
</dbReference>
<sequence length="64" mass="7099">MPVGNGARIAIAFAFLFALAILIAKPLQKVVLKEGRTIQDVKLFLLFLMFITGILFMALTFMPN</sequence>
<keyword evidence="1" id="KW-0472">Membrane</keyword>
<dbReference type="AlphaFoldDB" id="H1Y895"/>
<keyword evidence="3" id="KW-1185">Reference proteome</keyword>
<gene>
    <name evidence="2" type="ORF">Mucpa_0733</name>
</gene>
<feature type="transmembrane region" description="Helical" evidence="1">
    <location>
        <begin position="43"/>
        <end position="62"/>
    </location>
</feature>
<protein>
    <submittedName>
        <fullName evidence="2">Uncharacterized protein</fullName>
    </submittedName>
</protein>
<name>H1Y895_9SPHI</name>
<keyword evidence="1" id="KW-1133">Transmembrane helix</keyword>